<dbReference type="AlphaFoldDB" id="A0A7G9Y190"/>
<dbReference type="InterPro" id="IPR015424">
    <property type="entry name" value="PyrdxlP-dep_Trfase"/>
</dbReference>
<accession>A0A7G9Y190</accession>
<dbReference type="Pfam" id="PF01041">
    <property type="entry name" value="DegT_DnrJ_EryC1"/>
    <property type="match status" value="1"/>
</dbReference>
<evidence type="ECO:0000313" key="2">
    <source>
        <dbReference type="EMBL" id="QNO41774.1"/>
    </source>
</evidence>
<evidence type="ECO:0000256" key="1">
    <source>
        <dbReference type="RuleBase" id="RU004508"/>
    </source>
</evidence>
<dbReference type="InterPro" id="IPR015422">
    <property type="entry name" value="PyrdxlP-dep_Trfase_small"/>
</dbReference>
<dbReference type="InterPro" id="IPR015421">
    <property type="entry name" value="PyrdxlP-dep_Trfase_major"/>
</dbReference>
<dbReference type="GO" id="GO:0000271">
    <property type="term" value="P:polysaccharide biosynthetic process"/>
    <property type="evidence" value="ECO:0007669"/>
    <property type="project" value="TreeGrafter"/>
</dbReference>
<organism evidence="2">
    <name type="scientific">Candidatus Methanogaster sp. ANME-2c ERB4</name>
    <dbReference type="NCBI Taxonomy" id="2759911"/>
    <lineage>
        <taxon>Archaea</taxon>
        <taxon>Methanobacteriati</taxon>
        <taxon>Methanobacteriota</taxon>
        <taxon>Stenosarchaea group</taxon>
        <taxon>Methanomicrobia</taxon>
        <taxon>Methanosarcinales</taxon>
        <taxon>ANME-2 cluster</taxon>
        <taxon>Candidatus Methanogasteraceae</taxon>
        <taxon>Candidatus Methanogaster</taxon>
    </lineage>
</organism>
<dbReference type="Gene3D" id="3.90.1150.10">
    <property type="entry name" value="Aspartate Aminotransferase, domain 1"/>
    <property type="match status" value="1"/>
</dbReference>
<dbReference type="PANTHER" id="PTHR30244">
    <property type="entry name" value="TRANSAMINASE"/>
    <property type="match status" value="1"/>
</dbReference>
<dbReference type="GO" id="GO:0030170">
    <property type="term" value="F:pyridoxal phosphate binding"/>
    <property type="evidence" value="ECO:0007669"/>
    <property type="project" value="TreeGrafter"/>
</dbReference>
<proteinExistence type="inferred from homology"/>
<protein>
    <submittedName>
        <fullName evidence="2">UDP-4-amino-4-deoxy-L-arabinose--oxoglutarate aminotransferase</fullName>
        <ecNumber evidence="2">2.6.1.87</ecNumber>
    </submittedName>
</protein>
<dbReference type="SUPFAM" id="SSF53383">
    <property type="entry name" value="PLP-dependent transferases"/>
    <property type="match status" value="1"/>
</dbReference>
<dbReference type="EMBL" id="MT630670">
    <property type="protein sequence ID" value="QNO41774.1"/>
    <property type="molecule type" value="Genomic_DNA"/>
</dbReference>
<dbReference type="GO" id="GO:0099620">
    <property type="term" value="F:UDP-4-amino-4-deoxy-L-arabinose aminotransferase"/>
    <property type="evidence" value="ECO:0007669"/>
    <property type="project" value="UniProtKB-EC"/>
</dbReference>
<keyword evidence="2" id="KW-0032">Aminotransferase</keyword>
<dbReference type="InterPro" id="IPR000653">
    <property type="entry name" value="DegT/StrS_aminotransferase"/>
</dbReference>
<comment type="similarity">
    <text evidence="1">Belongs to the DegT/DnrJ/EryC1 family.</text>
</comment>
<reference evidence="2" key="1">
    <citation type="submission" date="2020-06" db="EMBL/GenBank/DDBJ databases">
        <title>Unique genomic features of the anaerobic methanotrophic archaea.</title>
        <authorList>
            <person name="Chadwick G.L."/>
            <person name="Skennerton C.T."/>
            <person name="Laso-Perez R."/>
            <person name="Leu A.O."/>
            <person name="Speth D.R."/>
            <person name="Yu H."/>
            <person name="Morgan-Lang C."/>
            <person name="Hatzenpichler R."/>
            <person name="Goudeau D."/>
            <person name="Malmstrom R."/>
            <person name="Brazelton W.J."/>
            <person name="Woyke T."/>
            <person name="Hallam S.J."/>
            <person name="Tyson G.W."/>
            <person name="Wegener G."/>
            <person name="Boetius A."/>
            <person name="Orphan V."/>
        </authorList>
    </citation>
    <scope>NUCLEOTIDE SEQUENCE</scope>
</reference>
<dbReference type="Gene3D" id="3.40.640.10">
    <property type="entry name" value="Type I PLP-dependent aspartate aminotransferase-like (Major domain)"/>
    <property type="match status" value="1"/>
</dbReference>
<dbReference type="CDD" id="cd00616">
    <property type="entry name" value="AHBA_syn"/>
    <property type="match status" value="1"/>
</dbReference>
<sequence>MMGWKIPLSDIDLGNEEIEEVTKVLKSKWLSMGPVTEKFEEEFTNYLGIKHAYGVSNGTAALHIAHKVLGIKEDDEVVVPSLTFVATANSVLYCGAKPVFADITSLDDLNISPDDILEKITKKTKAITIVHYGGHPCDMGAIMEIAEDHNLKVIEDAAHAPGAEYKGKKCGAIGDVGCFSFFANKNLVTGEGGMLVTNDDTLLEKIRIMRSHGMTTLTWDRHKGHAHSYDVVDMGFNYRINEVASAIGRVQLKKLDGNNEKRRRIVEEYNKRVGSISGISVPFRDHKEKPSCHIFPILLAEDVSRNGFIDRLKEKGIQTSMHYPPIHLFTHYRKMLGVAEGALPKTEFIGEHEVTLPLYPLMGKEEVKYIVEIINK</sequence>
<keyword evidence="2" id="KW-0808">Transferase</keyword>
<keyword evidence="1" id="KW-0663">Pyridoxal phosphate</keyword>
<dbReference type="PANTHER" id="PTHR30244:SF34">
    <property type="entry name" value="DTDP-4-AMINO-4,6-DIDEOXYGALACTOSE TRANSAMINASE"/>
    <property type="match status" value="1"/>
</dbReference>
<dbReference type="PIRSF" id="PIRSF000390">
    <property type="entry name" value="PLP_StrS"/>
    <property type="match status" value="1"/>
</dbReference>
<dbReference type="EC" id="2.6.1.87" evidence="2"/>
<gene>
    <name evidence="2" type="primary">arnB</name>
    <name evidence="2" type="ORF">PIKABMHP_00015</name>
</gene>
<name>A0A7G9Y190_9EURY</name>